<organism evidence="1 2">
    <name type="scientific">Punica granatum</name>
    <name type="common">Pomegranate</name>
    <dbReference type="NCBI Taxonomy" id="22663"/>
    <lineage>
        <taxon>Eukaryota</taxon>
        <taxon>Viridiplantae</taxon>
        <taxon>Streptophyta</taxon>
        <taxon>Embryophyta</taxon>
        <taxon>Tracheophyta</taxon>
        <taxon>Spermatophyta</taxon>
        <taxon>Magnoliopsida</taxon>
        <taxon>eudicotyledons</taxon>
        <taxon>Gunneridae</taxon>
        <taxon>Pentapetalae</taxon>
        <taxon>rosids</taxon>
        <taxon>malvids</taxon>
        <taxon>Myrtales</taxon>
        <taxon>Lythraceae</taxon>
        <taxon>Punica</taxon>
    </lineage>
</organism>
<gene>
    <name evidence="1" type="ORF">CRG98_040755</name>
</gene>
<evidence type="ECO:0000313" key="1">
    <source>
        <dbReference type="EMBL" id="PKI38855.1"/>
    </source>
</evidence>
<accession>A0A2I0I4C2</accession>
<comment type="caution">
    <text evidence="1">The sequence shown here is derived from an EMBL/GenBank/DDBJ whole genome shotgun (WGS) entry which is preliminary data.</text>
</comment>
<keyword evidence="2" id="KW-1185">Reference proteome</keyword>
<dbReference type="Proteomes" id="UP000233551">
    <property type="component" value="Unassembled WGS sequence"/>
</dbReference>
<name>A0A2I0I4C2_PUNGR</name>
<proteinExistence type="predicted"/>
<protein>
    <submittedName>
        <fullName evidence="1">Uncharacterized protein</fullName>
    </submittedName>
</protein>
<reference evidence="1 2" key="1">
    <citation type="submission" date="2017-11" db="EMBL/GenBank/DDBJ databases">
        <title>De-novo sequencing of pomegranate (Punica granatum L.) genome.</title>
        <authorList>
            <person name="Akparov Z."/>
            <person name="Amiraslanov A."/>
            <person name="Hajiyeva S."/>
            <person name="Abbasov M."/>
            <person name="Kaur K."/>
            <person name="Hamwieh A."/>
            <person name="Solovyev V."/>
            <person name="Salamov A."/>
            <person name="Braich B."/>
            <person name="Kosarev P."/>
            <person name="Mahmoud A."/>
            <person name="Hajiyev E."/>
            <person name="Babayeva S."/>
            <person name="Izzatullayeva V."/>
            <person name="Mammadov A."/>
            <person name="Mammadov A."/>
            <person name="Sharifova S."/>
            <person name="Ojaghi J."/>
            <person name="Eynullazada K."/>
            <person name="Bayramov B."/>
            <person name="Abdulazimova A."/>
            <person name="Shahmuradov I."/>
        </authorList>
    </citation>
    <scope>NUCLEOTIDE SEQUENCE [LARGE SCALE GENOMIC DNA]</scope>
    <source>
        <strain evidence="2">cv. AG2017</strain>
        <tissue evidence="1">Leaf</tissue>
    </source>
</reference>
<dbReference type="EMBL" id="PGOL01003988">
    <property type="protein sequence ID" value="PKI38855.1"/>
    <property type="molecule type" value="Genomic_DNA"/>
</dbReference>
<sequence>MTPIRGWGGQRGLPLPRFRKSQSGFPKLGFENPDWDFRNRGWERPPPATPPPIDIAVGYINTRRRQSGGVGWPAGPLPPPILRIPIEIFETLILKIPIVIFKIGRGERPRRPPHPPIDVARGLCASRRRRLWGWHGWWGLLQPHP</sequence>
<dbReference type="AlphaFoldDB" id="A0A2I0I4C2"/>
<evidence type="ECO:0000313" key="2">
    <source>
        <dbReference type="Proteomes" id="UP000233551"/>
    </source>
</evidence>